<dbReference type="InterPro" id="IPR008949">
    <property type="entry name" value="Isoprenoid_synthase_dom_sf"/>
</dbReference>
<comment type="cofactor">
    <cofactor evidence="1">
        <name>Mg(2+)</name>
        <dbReference type="ChEBI" id="CHEBI:18420"/>
    </cofactor>
</comment>
<dbReference type="PROSITE" id="PS00444">
    <property type="entry name" value="POLYPRENYL_SYNTHASE_2"/>
    <property type="match status" value="1"/>
</dbReference>
<dbReference type="Gene3D" id="1.10.600.10">
    <property type="entry name" value="Farnesyl Diphosphate Synthase"/>
    <property type="match status" value="1"/>
</dbReference>
<dbReference type="SFLD" id="SFLDS00005">
    <property type="entry name" value="Isoprenoid_Synthase_Type_I"/>
    <property type="match status" value="1"/>
</dbReference>
<dbReference type="Proteomes" id="UP000885759">
    <property type="component" value="Unassembled WGS sequence"/>
</dbReference>
<keyword evidence="3 6" id="KW-0808">Transferase</keyword>
<evidence type="ECO:0000256" key="5">
    <source>
        <dbReference type="ARBA" id="ARBA00022842"/>
    </source>
</evidence>
<organism evidence="7">
    <name type="scientific">Oceanithermus profundus</name>
    <dbReference type="NCBI Taxonomy" id="187137"/>
    <lineage>
        <taxon>Bacteria</taxon>
        <taxon>Thermotogati</taxon>
        <taxon>Deinococcota</taxon>
        <taxon>Deinococci</taxon>
        <taxon>Thermales</taxon>
        <taxon>Thermaceae</taxon>
        <taxon>Oceanithermus</taxon>
    </lineage>
</organism>
<evidence type="ECO:0000256" key="1">
    <source>
        <dbReference type="ARBA" id="ARBA00001946"/>
    </source>
</evidence>
<comment type="caution">
    <text evidence="7">The sequence shown here is derived from an EMBL/GenBank/DDBJ whole genome shotgun (WGS) entry which is preliminary data.</text>
</comment>
<dbReference type="SUPFAM" id="SSF48576">
    <property type="entry name" value="Terpenoid synthases"/>
    <property type="match status" value="1"/>
</dbReference>
<dbReference type="GO" id="GO:0004659">
    <property type="term" value="F:prenyltransferase activity"/>
    <property type="evidence" value="ECO:0007669"/>
    <property type="project" value="InterPro"/>
</dbReference>
<dbReference type="AlphaFoldDB" id="A0A7C4Z8D9"/>
<keyword evidence="4" id="KW-0479">Metal-binding</keyword>
<evidence type="ECO:0000256" key="4">
    <source>
        <dbReference type="ARBA" id="ARBA00022723"/>
    </source>
</evidence>
<evidence type="ECO:0000256" key="2">
    <source>
        <dbReference type="ARBA" id="ARBA00006706"/>
    </source>
</evidence>
<comment type="similarity">
    <text evidence="2 6">Belongs to the FPP/GGPP synthase family.</text>
</comment>
<dbReference type="PROSITE" id="PS00723">
    <property type="entry name" value="POLYPRENYL_SYNTHASE_1"/>
    <property type="match status" value="1"/>
</dbReference>
<dbReference type="Pfam" id="PF00348">
    <property type="entry name" value="polyprenyl_synt"/>
    <property type="match status" value="1"/>
</dbReference>
<protein>
    <submittedName>
        <fullName evidence="7">Polyprenyl synthetase family protein</fullName>
    </submittedName>
</protein>
<dbReference type="PANTHER" id="PTHR12001:SF69">
    <property type="entry name" value="ALL TRANS-POLYPRENYL-DIPHOSPHATE SYNTHASE PDSS1"/>
    <property type="match status" value="1"/>
</dbReference>
<reference evidence="7" key="1">
    <citation type="journal article" date="2020" name="mSystems">
        <title>Genome- and Community-Level Interaction Insights into Carbon Utilization and Element Cycling Functions of Hydrothermarchaeota in Hydrothermal Sediment.</title>
        <authorList>
            <person name="Zhou Z."/>
            <person name="Liu Y."/>
            <person name="Xu W."/>
            <person name="Pan J."/>
            <person name="Luo Z.H."/>
            <person name="Li M."/>
        </authorList>
    </citation>
    <scope>NUCLEOTIDE SEQUENCE [LARGE SCALE GENOMIC DNA]</scope>
    <source>
        <strain evidence="7">HyVt-570</strain>
    </source>
</reference>
<dbReference type="GO" id="GO:0046872">
    <property type="term" value="F:metal ion binding"/>
    <property type="evidence" value="ECO:0007669"/>
    <property type="project" value="UniProtKB-KW"/>
</dbReference>
<keyword evidence="5" id="KW-0460">Magnesium</keyword>
<gene>
    <name evidence="7" type="ORF">ENK37_03745</name>
</gene>
<dbReference type="EMBL" id="DRPZ01000099">
    <property type="protein sequence ID" value="HGY09156.1"/>
    <property type="molecule type" value="Genomic_DNA"/>
</dbReference>
<evidence type="ECO:0000256" key="3">
    <source>
        <dbReference type="ARBA" id="ARBA00022679"/>
    </source>
</evidence>
<dbReference type="InterPro" id="IPR000092">
    <property type="entry name" value="Polyprenyl_synt"/>
</dbReference>
<name>A0A7C4Z8D9_9DEIN</name>
<proteinExistence type="inferred from homology"/>
<evidence type="ECO:0000256" key="6">
    <source>
        <dbReference type="RuleBase" id="RU004466"/>
    </source>
</evidence>
<dbReference type="PANTHER" id="PTHR12001">
    <property type="entry name" value="GERANYLGERANYL PYROPHOSPHATE SYNTHASE"/>
    <property type="match status" value="1"/>
</dbReference>
<evidence type="ECO:0000313" key="7">
    <source>
        <dbReference type="EMBL" id="HGY09156.1"/>
    </source>
</evidence>
<dbReference type="InterPro" id="IPR033749">
    <property type="entry name" value="Polyprenyl_synt_CS"/>
</dbReference>
<dbReference type="CDD" id="cd00685">
    <property type="entry name" value="Trans_IPPS_HT"/>
    <property type="match status" value="1"/>
</dbReference>
<dbReference type="GO" id="GO:0008299">
    <property type="term" value="P:isoprenoid biosynthetic process"/>
    <property type="evidence" value="ECO:0007669"/>
    <property type="project" value="InterPro"/>
</dbReference>
<sequence length="361" mass="39181">MPAPSSTPAPRAASRCAGSRTSRSSFRFRLEVRPARVGILEPVSVEPSLSSLPELGTTFERRLRSLLQSDVEFIQLIEDDLVTAGGKRIRPRLALLASRALGGVPHEMELALAVELLHSATLLHDDLVDDAETRRGREAAFRKYGNAVSVLSGDYLLSRVLFLLAETGRIELVHLFAEAARQLAEGEVLQFQAAAYQEYSEAQYLRIIESKTAALMRAATEGAALLAEAPEPMRAALADFGREYGLAFQMRDDYLDLMGSADLLGKPVGGDVREGKVTLITLWLLREEPDGVGDVLLRRGAGEGDVDYLRELAQRTGVAARVVEAIGKRVQAAVKALAALPPSEARTSLEGLALAELERLQ</sequence>
<accession>A0A7C4Z8D9</accession>